<feature type="repeat" description="ANK" evidence="3">
    <location>
        <begin position="433"/>
        <end position="466"/>
    </location>
</feature>
<sequence>MTLEIFKCNACAKSCDTRGKLNRHMKTHSKPFRCDACSGGFALRSDLERHIKARHRVGNDQYRCPDDQCWRTFKRNDNLKRHVRKWHPSALLSVKSSTSIADATTTVSLPQDVEISLAVSSLNGIYSVSIFMQAATSGNIATLELLMSFGFTLDTKAGDESTALHCAARSGQAKTVQYLLDKGADVNAKNKSGRIPLHEGFLSSDLDTVKAFIEHIPNEQDLSERGETDRFLAQTRNIKILELYVRLSKARSEIWFDVNGYDGKHSPIHYAARYGNAKSMEILLASDRVNKSHTTKYTRRNALHIAAWNGHPNIVEQLLHLDFDVESLDVQLRTPLHLAAMHGYLEVVKLLVEKWKADISSSDKYGGTPLHLAAFGGHWKCVHVLLGSIASRNDRDILDIQSENKDFVKKDVVTRLLNTAAFGDPNMRYRYREGNTLLHWLVQKGDIEAIEVLLAHDKIDVNAINDSFYSPLRLAVEYCQIEAARLLIQHPQINVNQKALGWGGTALSRARAFGYQEMVDLLLSYGAKDEEAGDAPTIAMEDGSSLATVKAGQIPNTPLQLQHEFDPEFDSEILMDGIPAVDDNSDAEDGTGIF</sequence>
<dbReference type="PROSITE" id="PS50297">
    <property type="entry name" value="ANK_REP_REGION"/>
    <property type="match status" value="3"/>
</dbReference>
<feature type="domain" description="C2H2-type" evidence="5">
    <location>
        <begin position="62"/>
        <end position="87"/>
    </location>
</feature>
<feature type="repeat" description="ANK" evidence="3">
    <location>
        <begin position="159"/>
        <end position="191"/>
    </location>
</feature>
<dbReference type="InterPro" id="IPR002110">
    <property type="entry name" value="Ankyrin_rpt"/>
</dbReference>
<name>A0A9Q9DR91_CURCL</name>
<dbReference type="SUPFAM" id="SSF57667">
    <property type="entry name" value="beta-beta-alpha zinc fingers"/>
    <property type="match status" value="2"/>
</dbReference>
<gene>
    <name evidence="6" type="ORF">yc1106_02763</name>
</gene>
<feature type="repeat" description="ANK" evidence="3">
    <location>
        <begin position="331"/>
        <end position="354"/>
    </location>
</feature>
<evidence type="ECO:0000313" key="6">
    <source>
        <dbReference type="EMBL" id="USP75489.1"/>
    </source>
</evidence>
<protein>
    <recommendedName>
        <fullName evidence="5">C2H2-type domain-containing protein</fullName>
    </recommendedName>
</protein>
<dbReference type="PROSITE" id="PS50157">
    <property type="entry name" value="ZINC_FINGER_C2H2_2"/>
    <property type="match status" value="3"/>
</dbReference>
<dbReference type="InterPro" id="IPR036236">
    <property type="entry name" value="Znf_C2H2_sf"/>
</dbReference>
<dbReference type="Gene3D" id="3.30.160.60">
    <property type="entry name" value="Classic Zinc Finger"/>
    <property type="match status" value="2"/>
</dbReference>
<dbReference type="PANTHER" id="PTHR24198:SF165">
    <property type="entry name" value="ANKYRIN REPEAT-CONTAINING PROTEIN-RELATED"/>
    <property type="match status" value="1"/>
</dbReference>
<dbReference type="VEuPathDB" id="FungiDB:yc1106_02763"/>
<keyword evidence="4" id="KW-0863">Zinc-finger</keyword>
<dbReference type="OrthoDB" id="5596414at2759"/>
<feature type="domain" description="C2H2-type" evidence="5">
    <location>
        <begin position="6"/>
        <end position="29"/>
    </location>
</feature>
<feature type="repeat" description="ANK" evidence="3">
    <location>
        <begin position="298"/>
        <end position="330"/>
    </location>
</feature>
<keyword evidence="4" id="KW-0862">Zinc</keyword>
<proteinExistence type="predicted"/>
<evidence type="ECO:0000256" key="1">
    <source>
        <dbReference type="ARBA" id="ARBA00022737"/>
    </source>
</evidence>
<evidence type="ECO:0000259" key="5">
    <source>
        <dbReference type="PROSITE" id="PS50157"/>
    </source>
</evidence>
<dbReference type="Pfam" id="PF12796">
    <property type="entry name" value="Ank_2"/>
    <property type="match status" value="4"/>
</dbReference>
<evidence type="ECO:0000256" key="2">
    <source>
        <dbReference type="ARBA" id="ARBA00023043"/>
    </source>
</evidence>
<dbReference type="Pfam" id="PF00096">
    <property type="entry name" value="zf-C2H2"/>
    <property type="match status" value="2"/>
</dbReference>
<accession>A0A9Q9DR91</accession>
<keyword evidence="2 3" id="KW-0040">ANK repeat</keyword>
<dbReference type="Proteomes" id="UP001056012">
    <property type="component" value="Chromosome 2"/>
</dbReference>
<keyword evidence="1" id="KW-0677">Repeat</keyword>
<reference evidence="6" key="1">
    <citation type="submission" date="2021-12" db="EMBL/GenBank/DDBJ databases">
        <title>Curvularia clavata genome.</title>
        <authorList>
            <person name="Cao Y."/>
        </authorList>
    </citation>
    <scope>NUCLEOTIDE SEQUENCE</scope>
    <source>
        <strain evidence="6">Yc1106</strain>
    </source>
</reference>
<dbReference type="InterPro" id="IPR036770">
    <property type="entry name" value="Ankyrin_rpt-contain_sf"/>
</dbReference>
<keyword evidence="7" id="KW-1185">Reference proteome</keyword>
<dbReference type="Gene3D" id="1.25.40.20">
    <property type="entry name" value="Ankyrin repeat-containing domain"/>
    <property type="match status" value="3"/>
</dbReference>
<dbReference type="AlphaFoldDB" id="A0A9Q9DR91"/>
<dbReference type="InterPro" id="IPR013087">
    <property type="entry name" value="Znf_C2H2_type"/>
</dbReference>
<feature type="domain" description="C2H2-type" evidence="5">
    <location>
        <begin position="32"/>
        <end position="55"/>
    </location>
</feature>
<feature type="repeat" description="ANK" evidence="3">
    <location>
        <begin position="365"/>
        <end position="397"/>
    </location>
</feature>
<dbReference type="PROSITE" id="PS50088">
    <property type="entry name" value="ANK_REPEAT"/>
    <property type="match status" value="5"/>
</dbReference>
<dbReference type="PANTHER" id="PTHR24198">
    <property type="entry name" value="ANKYRIN REPEAT AND PROTEIN KINASE DOMAIN-CONTAINING PROTEIN"/>
    <property type="match status" value="1"/>
</dbReference>
<dbReference type="SMART" id="SM00248">
    <property type="entry name" value="ANK"/>
    <property type="match status" value="10"/>
</dbReference>
<keyword evidence="4" id="KW-0479">Metal-binding</keyword>
<dbReference type="PROSITE" id="PS00028">
    <property type="entry name" value="ZINC_FINGER_C2H2_1"/>
    <property type="match status" value="3"/>
</dbReference>
<dbReference type="GO" id="GO:0008270">
    <property type="term" value="F:zinc ion binding"/>
    <property type="evidence" value="ECO:0007669"/>
    <property type="project" value="UniProtKB-KW"/>
</dbReference>
<organism evidence="6 7">
    <name type="scientific">Curvularia clavata</name>
    <dbReference type="NCBI Taxonomy" id="95742"/>
    <lineage>
        <taxon>Eukaryota</taxon>
        <taxon>Fungi</taxon>
        <taxon>Dikarya</taxon>
        <taxon>Ascomycota</taxon>
        <taxon>Pezizomycotina</taxon>
        <taxon>Dothideomycetes</taxon>
        <taxon>Pleosporomycetidae</taxon>
        <taxon>Pleosporales</taxon>
        <taxon>Pleosporineae</taxon>
        <taxon>Pleosporaceae</taxon>
        <taxon>Curvularia</taxon>
    </lineage>
</organism>
<evidence type="ECO:0000256" key="4">
    <source>
        <dbReference type="PROSITE-ProRule" id="PRU00042"/>
    </source>
</evidence>
<evidence type="ECO:0000313" key="7">
    <source>
        <dbReference type="Proteomes" id="UP001056012"/>
    </source>
</evidence>
<dbReference type="SMART" id="SM00355">
    <property type="entry name" value="ZnF_C2H2"/>
    <property type="match status" value="3"/>
</dbReference>
<dbReference type="SUPFAM" id="SSF48403">
    <property type="entry name" value="Ankyrin repeat"/>
    <property type="match status" value="1"/>
</dbReference>
<evidence type="ECO:0000256" key="3">
    <source>
        <dbReference type="PROSITE-ProRule" id="PRU00023"/>
    </source>
</evidence>
<dbReference type="EMBL" id="CP089275">
    <property type="protein sequence ID" value="USP75489.1"/>
    <property type="molecule type" value="Genomic_DNA"/>
</dbReference>